<dbReference type="Pfam" id="PF19452">
    <property type="entry name" value="DUF5990"/>
    <property type="match status" value="1"/>
</dbReference>
<protein>
    <submittedName>
        <fullName evidence="1">Uncharacterized protein</fullName>
    </submittedName>
</protein>
<proteinExistence type="predicted"/>
<dbReference type="STRING" id="383372.Rcas_1846"/>
<evidence type="ECO:0000313" key="2">
    <source>
        <dbReference type="Proteomes" id="UP000000263"/>
    </source>
</evidence>
<dbReference type="EMBL" id="CP000804">
    <property type="protein sequence ID" value="ABU57937.1"/>
    <property type="molecule type" value="Genomic_DNA"/>
</dbReference>
<reference evidence="1 2" key="1">
    <citation type="submission" date="2007-08" db="EMBL/GenBank/DDBJ databases">
        <title>Complete sequence of Roseiflexus castenholzii DSM 13941.</title>
        <authorList>
            <consortium name="US DOE Joint Genome Institute"/>
            <person name="Copeland A."/>
            <person name="Lucas S."/>
            <person name="Lapidus A."/>
            <person name="Barry K."/>
            <person name="Glavina del Rio T."/>
            <person name="Dalin E."/>
            <person name="Tice H."/>
            <person name="Pitluck S."/>
            <person name="Thompson L.S."/>
            <person name="Brettin T."/>
            <person name="Bruce D."/>
            <person name="Detter J.C."/>
            <person name="Han C."/>
            <person name="Tapia R."/>
            <person name="Schmutz J."/>
            <person name="Larimer F."/>
            <person name="Land M."/>
            <person name="Hauser L."/>
            <person name="Kyrpides N."/>
            <person name="Mikhailova N."/>
            <person name="Bryant D.A."/>
            <person name="Hanada S."/>
            <person name="Tsukatani Y."/>
            <person name="Richardson P."/>
        </authorList>
    </citation>
    <scope>NUCLEOTIDE SEQUENCE [LARGE SCALE GENOMIC DNA]</scope>
    <source>
        <strain evidence="2">DSM 13941 / HLO8</strain>
    </source>
</reference>
<sequence length="136" mass="14761">MMKQVLHMRLICVNPPQDDHQLAEFGLQDRNGNLTPGVALPDGALLFSFDVQADIRRDGSVNLSGRFVHGPSQGRFLYLGLRPPGGAWIRRIKVPLGSITADLVRSAGEGALAATVVGDRAATVHLQRPWHCDTQS</sequence>
<dbReference type="InterPro" id="IPR046032">
    <property type="entry name" value="DUF5990"/>
</dbReference>
<organism evidence="1 2">
    <name type="scientific">Roseiflexus castenholzii (strain DSM 13941 / HLO8)</name>
    <dbReference type="NCBI Taxonomy" id="383372"/>
    <lineage>
        <taxon>Bacteria</taxon>
        <taxon>Bacillati</taxon>
        <taxon>Chloroflexota</taxon>
        <taxon>Chloroflexia</taxon>
        <taxon>Chloroflexales</taxon>
        <taxon>Roseiflexineae</taxon>
        <taxon>Roseiflexaceae</taxon>
        <taxon>Roseiflexus</taxon>
    </lineage>
</organism>
<keyword evidence="2" id="KW-1185">Reference proteome</keyword>
<dbReference type="AlphaFoldDB" id="A7NKB7"/>
<gene>
    <name evidence="1" type="ordered locus">Rcas_1846</name>
</gene>
<name>A7NKB7_ROSCS</name>
<dbReference type="Proteomes" id="UP000000263">
    <property type="component" value="Chromosome"/>
</dbReference>
<dbReference type="KEGG" id="rca:Rcas_1846"/>
<dbReference type="HOGENOM" id="CLU_1873874_0_0_0"/>
<evidence type="ECO:0000313" key="1">
    <source>
        <dbReference type="EMBL" id="ABU57937.1"/>
    </source>
</evidence>
<accession>A7NKB7</accession>